<protein>
    <submittedName>
        <fullName evidence="2">Uncharacterized protein</fullName>
    </submittedName>
</protein>
<reference evidence="3" key="1">
    <citation type="journal article" date="2019" name="Int. J. Syst. Evol. Microbiol.">
        <title>The Global Catalogue of Microorganisms (GCM) 10K type strain sequencing project: providing services to taxonomists for standard genome sequencing and annotation.</title>
        <authorList>
            <consortium name="The Broad Institute Genomics Platform"/>
            <consortium name="The Broad Institute Genome Sequencing Center for Infectious Disease"/>
            <person name="Wu L."/>
            <person name="Ma J."/>
        </authorList>
    </citation>
    <scope>NUCLEOTIDE SEQUENCE [LARGE SCALE GENOMIC DNA]</scope>
    <source>
        <strain evidence="3">JCM 17906</strain>
    </source>
</reference>
<name>A0ABP8S4T7_9PSEU</name>
<feature type="compositionally biased region" description="Basic and acidic residues" evidence="1">
    <location>
        <begin position="49"/>
        <end position="66"/>
    </location>
</feature>
<evidence type="ECO:0000256" key="1">
    <source>
        <dbReference type="SAM" id="MobiDB-lite"/>
    </source>
</evidence>
<accession>A0ABP8S4T7</accession>
<dbReference type="EMBL" id="BAABGT010000122">
    <property type="protein sequence ID" value="GAA4560078.1"/>
    <property type="molecule type" value="Genomic_DNA"/>
</dbReference>
<comment type="caution">
    <text evidence="2">The sequence shown here is derived from an EMBL/GenBank/DDBJ whole genome shotgun (WGS) entry which is preliminary data.</text>
</comment>
<proteinExistence type="predicted"/>
<sequence length="124" mass="13288">MRLATAEIDSPTDDGIPADGRPAPLTESILRARVRRPAILNRPGPARQPSRENLLRDLHNALRSDYRPPGTTRSESGVDHPARRGPHTAPKAAPPKGGTTMCTGNGRPQPPPPPRPGSPRPSPR</sequence>
<gene>
    <name evidence="2" type="ORF">GCM10023175_69310</name>
</gene>
<evidence type="ECO:0000313" key="3">
    <source>
        <dbReference type="Proteomes" id="UP001501598"/>
    </source>
</evidence>
<evidence type="ECO:0000313" key="2">
    <source>
        <dbReference type="EMBL" id="GAA4560078.1"/>
    </source>
</evidence>
<feature type="compositionally biased region" description="Pro residues" evidence="1">
    <location>
        <begin position="108"/>
        <end position="124"/>
    </location>
</feature>
<dbReference type="Proteomes" id="UP001501598">
    <property type="component" value="Unassembled WGS sequence"/>
</dbReference>
<organism evidence="2 3">
    <name type="scientific">Pseudonocardia xishanensis</name>
    <dbReference type="NCBI Taxonomy" id="630995"/>
    <lineage>
        <taxon>Bacteria</taxon>
        <taxon>Bacillati</taxon>
        <taxon>Actinomycetota</taxon>
        <taxon>Actinomycetes</taxon>
        <taxon>Pseudonocardiales</taxon>
        <taxon>Pseudonocardiaceae</taxon>
        <taxon>Pseudonocardia</taxon>
    </lineage>
</organism>
<feature type="region of interest" description="Disordered" evidence="1">
    <location>
        <begin position="1"/>
        <end position="124"/>
    </location>
</feature>
<keyword evidence="3" id="KW-1185">Reference proteome</keyword>